<dbReference type="SUPFAM" id="SSF51556">
    <property type="entry name" value="Metallo-dependent hydrolases"/>
    <property type="match status" value="1"/>
</dbReference>
<dbReference type="InterPro" id="IPR015991">
    <property type="entry name" value="TatD/YcfH-like"/>
</dbReference>
<dbReference type="PANTHER" id="PTHR46124:SF2">
    <property type="entry name" value="D-AMINOACYL-TRNA DEACYLASE"/>
    <property type="match status" value="1"/>
</dbReference>
<gene>
    <name evidence="5" type="ordered locus">Daci_3391</name>
</gene>
<protein>
    <submittedName>
        <fullName evidence="5">Hydrolase, TatD family</fullName>
    </submittedName>
</protein>
<evidence type="ECO:0000256" key="4">
    <source>
        <dbReference type="PIRSR" id="PIRSR005902-1"/>
    </source>
</evidence>
<feature type="binding site" evidence="4">
    <location>
        <position position="184"/>
    </location>
    <ligand>
        <name>a divalent metal cation</name>
        <dbReference type="ChEBI" id="CHEBI:60240"/>
        <label>2</label>
    </ligand>
</feature>
<sequence>MPTRRKCSPVGMPVSEPRDSMFTDSHCHLNFPELQSRLPEIREAMAAARVTRALCICTTMEEFGDVHQLALDHDNFWATVGVHPDTEHMTEPSVADLVERAALARVVAIGETGLDYYGMEDRKGGRTIADLEWQRERFRVHIRAARQTQKPLVIHTRSASDDTLAILREEGEDGSAGQAGGVFHCFTETMEVARAALDLGYYISMSGIVTFKNAQHLRDVAAFVPADRLLIETDSPYLAPVPYRGKTNNPSYVPYVAQQIAQVRGMAMEDVAALTSANFDQLFKGVVACD</sequence>
<dbReference type="NCBIfam" id="TIGR00010">
    <property type="entry name" value="YchF/TatD family DNA exonuclease"/>
    <property type="match status" value="1"/>
</dbReference>
<dbReference type="PIRSF" id="PIRSF005902">
    <property type="entry name" value="DNase_TatD"/>
    <property type="match status" value="1"/>
</dbReference>
<dbReference type="GO" id="GO:0016788">
    <property type="term" value="F:hydrolase activity, acting on ester bonds"/>
    <property type="evidence" value="ECO:0007669"/>
    <property type="project" value="InterPro"/>
</dbReference>
<dbReference type="GO" id="GO:0004536">
    <property type="term" value="F:DNA nuclease activity"/>
    <property type="evidence" value="ECO:0007669"/>
    <property type="project" value="InterPro"/>
</dbReference>
<dbReference type="Proteomes" id="UP000000784">
    <property type="component" value="Chromosome"/>
</dbReference>
<dbReference type="PROSITE" id="PS01091">
    <property type="entry name" value="TATD_3"/>
    <property type="match status" value="1"/>
</dbReference>
<feature type="binding site" evidence="4">
    <location>
        <position position="155"/>
    </location>
    <ligand>
        <name>a divalent metal cation</name>
        <dbReference type="ChEBI" id="CHEBI:60240"/>
        <label>2</label>
    </ligand>
</feature>
<comment type="similarity">
    <text evidence="1">Belongs to the metallo-dependent hydrolases superfamily. TatD-type hydrolase family.</text>
</comment>
<dbReference type="KEGG" id="dac:Daci_3391"/>
<dbReference type="PROSITE" id="PS01090">
    <property type="entry name" value="TATD_2"/>
    <property type="match status" value="1"/>
</dbReference>
<reference evidence="5 6" key="1">
    <citation type="journal article" date="2004" name="Appl. Environ. Microbiol.">
        <title>Mineralization of individual congeners of linear alkylbenzenesulfonate by defined pairs of heterotrophic bacteria.</title>
        <authorList>
            <person name="Schleheck D."/>
            <person name="Knepper T.P."/>
            <person name="Fischer K."/>
            <person name="Cook A.M."/>
        </authorList>
    </citation>
    <scope>NUCLEOTIDE SEQUENCE [LARGE SCALE GENOMIC DNA]</scope>
    <source>
        <strain evidence="6">DSM 14801 / SPH-1</strain>
    </source>
</reference>
<evidence type="ECO:0000256" key="3">
    <source>
        <dbReference type="ARBA" id="ARBA00022801"/>
    </source>
</evidence>
<dbReference type="Pfam" id="PF01026">
    <property type="entry name" value="TatD_DNase"/>
    <property type="match status" value="1"/>
</dbReference>
<dbReference type="Gene3D" id="3.20.20.140">
    <property type="entry name" value="Metal-dependent hydrolases"/>
    <property type="match status" value="1"/>
</dbReference>
<feature type="binding site" evidence="4">
    <location>
        <position position="234"/>
    </location>
    <ligand>
        <name>a divalent metal cation</name>
        <dbReference type="ChEBI" id="CHEBI:60240"/>
        <label>1</label>
    </ligand>
</feature>
<evidence type="ECO:0000313" key="6">
    <source>
        <dbReference type="Proteomes" id="UP000000784"/>
    </source>
</evidence>
<evidence type="ECO:0000313" key="5">
    <source>
        <dbReference type="EMBL" id="ABX36029.1"/>
    </source>
</evidence>
<keyword evidence="6" id="KW-1185">Reference proteome</keyword>
<evidence type="ECO:0000256" key="1">
    <source>
        <dbReference type="ARBA" id="ARBA00009275"/>
    </source>
</evidence>
<dbReference type="CDD" id="cd01310">
    <property type="entry name" value="TatD_DNAse"/>
    <property type="match status" value="1"/>
</dbReference>
<name>A9C285_DELAS</name>
<dbReference type="STRING" id="398578.Daci_3391"/>
<keyword evidence="3 5" id="KW-0378">Hydrolase</keyword>
<dbReference type="eggNOG" id="COG0084">
    <property type="taxonomic scope" value="Bacteria"/>
</dbReference>
<accession>A9C285</accession>
<dbReference type="PANTHER" id="PTHR46124">
    <property type="entry name" value="D-AMINOACYL-TRNA DEACYLASE"/>
    <property type="match status" value="1"/>
</dbReference>
<dbReference type="EMBL" id="CP000884">
    <property type="protein sequence ID" value="ABX36029.1"/>
    <property type="molecule type" value="Genomic_DNA"/>
</dbReference>
<dbReference type="GO" id="GO:0046872">
    <property type="term" value="F:metal ion binding"/>
    <property type="evidence" value="ECO:0007669"/>
    <property type="project" value="UniProtKB-KW"/>
</dbReference>
<dbReference type="InterPro" id="IPR032466">
    <property type="entry name" value="Metal_Hydrolase"/>
</dbReference>
<dbReference type="InterPro" id="IPR001130">
    <property type="entry name" value="TatD-like"/>
</dbReference>
<feature type="binding site" evidence="4">
    <location>
        <position position="28"/>
    </location>
    <ligand>
        <name>a divalent metal cation</name>
        <dbReference type="ChEBI" id="CHEBI:60240"/>
        <label>1</label>
    </ligand>
</feature>
<proteinExistence type="inferred from homology"/>
<dbReference type="InterPro" id="IPR018228">
    <property type="entry name" value="DNase_TatD-rel_CS"/>
</dbReference>
<organism evidence="5 6">
    <name type="scientific">Delftia acidovorans (strain DSM 14801 / SPH-1)</name>
    <dbReference type="NCBI Taxonomy" id="398578"/>
    <lineage>
        <taxon>Bacteria</taxon>
        <taxon>Pseudomonadati</taxon>
        <taxon>Pseudomonadota</taxon>
        <taxon>Betaproteobacteria</taxon>
        <taxon>Burkholderiales</taxon>
        <taxon>Comamonadaceae</taxon>
        <taxon>Delftia</taxon>
    </lineage>
</organism>
<dbReference type="GO" id="GO:0005829">
    <property type="term" value="C:cytosol"/>
    <property type="evidence" value="ECO:0007669"/>
    <property type="project" value="TreeGrafter"/>
</dbReference>
<dbReference type="FunFam" id="3.20.20.140:FF:000005">
    <property type="entry name" value="TatD family hydrolase"/>
    <property type="match status" value="1"/>
</dbReference>
<keyword evidence="2 4" id="KW-0479">Metal-binding</keyword>
<reference evidence="6" key="2">
    <citation type="submission" date="2007-11" db="EMBL/GenBank/DDBJ databases">
        <title>Complete sequence of Delftia acidovorans DSM 14801 / SPH-1.</title>
        <authorList>
            <person name="Copeland A."/>
            <person name="Lucas S."/>
            <person name="Lapidus A."/>
            <person name="Barry K."/>
            <person name="Glavina del Rio T."/>
            <person name="Dalin E."/>
            <person name="Tice H."/>
            <person name="Pitluck S."/>
            <person name="Lowry S."/>
            <person name="Clum A."/>
            <person name="Schmutz J."/>
            <person name="Larimer F."/>
            <person name="Land M."/>
            <person name="Hauser L."/>
            <person name="Kyrpides N."/>
            <person name="Kim E."/>
            <person name="Schleheck D."/>
            <person name="Richardson P."/>
        </authorList>
    </citation>
    <scope>NUCLEOTIDE SEQUENCE [LARGE SCALE GENOMIC DNA]</scope>
    <source>
        <strain evidence="6">DSM 14801 / SPH-1</strain>
    </source>
</reference>
<feature type="binding site" evidence="4">
    <location>
        <position position="26"/>
    </location>
    <ligand>
        <name>a divalent metal cation</name>
        <dbReference type="ChEBI" id="CHEBI:60240"/>
        <label>1</label>
    </ligand>
</feature>
<evidence type="ECO:0000256" key="2">
    <source>
        <dbReference type="ARBA" id="ARBA00022723"/>
    </source>
</evidence>
<dbReference type="AlphaFoldDB" id="A9C285"/>
<dbReference type="HOGENOM" id="CLU_031506_4_2_4"/>
<feature type="binding site" evidence="4">
    <location>
        <position position="111"/>
    </location>
    <ligand>
        <name>a divalent metal cation</name>
        <dbReference type="ChEBI" id="CHEBI:60240"/>
        <label>1</label>
    </ligand>
</feature>